<dbReference type="Proteomes" id="UP001597459">
    <property type="component" value="Unassembled WGS sequence"/>
</dbReference>
<keyword evidence="1" id="KW-1133">Transmembrane helix</keyword>
<comment type="caution">
    <text evidence="2">The sequence shown here is derived from an EMBL/GenBank/DDBJ whole genome shotgun (WGS) entry which is preliminary data.</text>
</comment>
<feature type="transmembrane region" description="Helical" evidence="1">
    <location>
        <begin position="316"/>
        <end position="339"/>
    </location>
</feature>
<keyword evidence="1" id="KW-0472">Membrane</keyword>
<dbReference type="RefSeq" id="WP_378256650.1">
    <property type="nucleotide sequence ID" value="NZ_JBHSJV010000001.1"/>
</dbReference>
<protein>
    <submittedName>
        <fullName evidence="2">DUF3667 domain-containing protein</fullName>
    </submittedName>
</protein>
<dbReference type="InterPro" id="IPR022134">
    <property type="entry name" value="DUF3667"/>
</dbReference>
<sequence length="340" mass="40159">MKETGRFLKKYRGTECLNCGVPLDIIDKYCHHCGQVNTTKKLALSDFFSEYFSSLFSYDSRLSHTIIALLFRPGKITKEYTEGKRVKYANPFRFYLSVSIIFFIINGFFIDFDSLRYQVNKEKKTNTTQTPLHVHFFSEADSTATQYYSEQQLGSMKYFERIKYRISTYSNFYTDTKEKSVIKALDSLNHNVNNFNKYIYKRIIKANELDSNPIELAEYIFNKSPFIIFFFLPFFSLILWLLYMRNPFSYMEHLVFTFHTQTMFFILLGLAILFTKAIDYQLPVTISTLLFLLYLYKSLRKFYNQGRFKTIVKFTLLNILFFILAGVGFSLAIGGSIFFY</sequence>
<dbReference type="Pfam" id="PF12412">
    <property type="entry name" value="DUF3667"/>
    <property type="match status" value="1"/>
</dbReference>
<feature type="transmembrane region" description="Helical" evidence="1">
    <location>
        <begin position="92"/>
        <end position="110"/>
    </location>
</feature>
<reference evidence="3" key="1">
    <citation type="journal article" date="2019" name="Int. J. Syst. Evol. Microbiol.">
        <title>The Global Catalogue of Microorganisms (GCM) 10K type strain sequencing project: providing services to taxonomists for standard genome sequencing and annotation.</title>
        <authorList>
            <consortium name="The Broad Institute Genomics Platform"/>
            <consortium name="The Broad Institute Genome Sequencing Center for Infectious Disease"/>
            <person name="Wu L."/>
            <person name="Ma J."/>
        </authorList>
    </citation>
    <scope>NUCLEOTIDE SEQUENCE [LARGE SCALE GENOMIC DNA]</scope>
    <source>
        <strain evidence="3">KCTC 42423</strain>
    </source>
</reference>
<organism evidence="2 3">
    <name type="scientific">Aquimarina hainanensis</name>
    <dbReference type="NCBI Taxonomy" id="1578017"/>
    <lineage>
        <taxon>Bacteria</taxon>
        <taxon>Pseudomonadati</taxon>
        <taxon>Bacteroidota</taxon>
        <taxon>Flavobacteriia</taxon>
        <taxon>Flavobacteriales</taxon>
        <taxon>Flavobacteriaceae</taxon>
        <taxon>Aquimarina</taxon>
    </lineage>
</organism>
<name>A0ABW5N7S1_9FLAO</name>
<evidence type="ECO:0000313" key="2">
    <source>
        <dbReference type="EMBL" id="MFD2591313.1"/>
    </source>
</evidence>
<feature type="transmembrane region" description="Helical" evidence="1">
    <location>
        <begin position="280"/>
        <end position="296"/>
    </location>
</feature>
<proteinExistence type="predicted"/>
<dbReference type="EMBL" id="JBHULX010000019">
    <property type="protein sequence ID" value="MFD2591313.1"/>
    <property type="molecule type" value="Genomic_DNA"/>
</dbReference>
<evidence type="ECO:0000313" key="3">
    <source>
        <dbReference type="Proteomes" id="UP001597459"/>
    </source>
</evidence>
<evidence type="ECO:0000256" key="1">
    <source>
        <dbReference type="SAM" id="Phobius"/>
    </source>
</evidence>
<keyword evidence="1" id="KW-0812">Transmembrane</keyword>
<gene>
    <name evidence="2" type="ORF">ACFSTE_10800</name>
</gene>
<keyword evidence="3" id="KW-1185">Reference proteome</keyword>
<feature type="transmembrane region" description="Helical" evidence="1">
    <location>
        <begin position="226"/>
        <end position="243"/>
    </location>
</feature>
<feature type="transmembrane region" description="Helical" evidence="1">
    <location>
        <begin position="255"/>
        <end position="274"/>
    </location>
</feature>
<accession>A0ABW5N7S1</accession>